<dbReference type="GO" id="GO:0047213">
    <property type="term" value="F:anthocyanidin 3-O-glucosyltransferase activity"/>
    <property type="evidence" value="ECO:0007669"/>
    <property type="project" value="UniProtKB-EC"/>
</dbReference>
<sequence length="478" mass="52657">MSREIFVVPAFGQGHLLPCLELCKHLAASLNFKIVLVIFSDLSSSIPASLRHENPLIEVAQIQSPPQSFSHPFHKMHNDQIQLSLGLESLLSSRTQSLPVCAIVDVLLVMGWTSQVFKKFQVATVGFFTSGACSTAMEYATWKAHPIDLKPGELRLIPGLPEQMALTVSDIKRRPHGGPQGGGGVGGSKKFGPPNPGERPPWVDDTEDSIALIINTCDDLERPFIEYVANEIRKPVWGIGPLLPQKYWESAGSILHDREIRSNRGSTVTEDQVMDWLDSKAERSVIYISFGSELGPTMEEYPHLAAAIEAWTGPFIWVIQPGSGRPGPPGTVKAEEGYFPHGLDKKVGERGLIIRGWAPQLLILSHPSTGGFLSHCGWNSTVEAIGRGVPFLAWPIRGDQYYDAKLVVSYLKMGYMVSDDMSKMITDDNVIQGIHRLMGDDEVKRRADIIRSKFVHGFPASSLLALGAFKDFINQRLA</sequence>
<evidence type="ECO:0000313" key="5">
    <source>
        <dbReference type="EMBL" id="EEF42457.1"/>
    </source>
</evidence>
<dbReference type="PANTHER" id="PTHR48047">
    <property type="entry name" value="GLYCOSYLTRANSFERASE"/>
    <property type="match status" value="1"/>
</dbReference>
<dbReference type="eggNOG" id="KOG1192">
    <property type="taxonomic scope" value="Eukaryota"/>
</dbReference>
<dbReference type="Pfam" id="PF00201">
    <property type="entry name" value="UDPGT"/>
    <property type="match status" value="1"/>
</dbReference>
<evidence type="ECO:0000256" key="4">
    <source>
        <dbReference type="SAM" id="MobiDB-lite"/>
    </source>
</evidence>
<gene>
    <name evidence="5" type="ORF">RCOM_0865380</name>
</gene>
<dbReference type="EMBL" id="EQ973844">
    <property type="protein sequence ID" value="EEF42457.1"/>
    <property type="molecule type" value="Genomic_DNA"/>
</dbReference>
<comment type="similarity">
    <text evidence="1">Belongs to the UDP-glycosyltransferase family.</text>
</comment>
<dbReference type="Proteomes" id="UP000008311">
    <property type="component" value="Unassembled WGS sequence"/>
</dbReference>
<feature type="region of interest" description="Disordered" evidence="4">
    <location>
        <begin position="172"/>
        <end position="203"/>
    </location>
</feature>
<accession>B9S1I8</accession>
<keyword evidence="2 5" id="KW-0328">Glycosyltransferase</keyword>
<dbReference type="GO" id="GO:0035251">
    <property type="term" value="F:UDP-glucosyltransferase activity"/>
    <property type="evidence" value="ECO:0000318"/>
    <property type="project" value="GO_Central"/>
</dbReference>
<proteinExistence type="inferred from homology"/>
<protein>
    <submittedName>
        <fullName evidence="5">UDP-glucosyltransferase, putative</fullName>
        <ecNumber evidence="5">2.4.1.115</ecNumber>
    </submittedName>
</protein>
<dbReference type="STRING" id="3988.B9S1I8"/>
<evidence type="ECO:0000256" key="3">
    <source>
        <dbReference type="ARBA" id="ARBA00022679"/>
    </source>
</evidence>
<organism evidence="5 6">
    <name type="scientific">Ricinus communis</name>
    <name type="common">Castor bean</name>
    <dbReference type="NCBI Taxonomy" id="3988"/>
    <lineage>
        <taxon>Eukaryota</taxon>
        <taxon>Viridiplantae</taxon>
        <taxon>Streptophyta</taxon>
        <taxon>Embryophyta</taxon>
        <taxon>Tracheophyta</taxon>
        <taxon>Spermatophyta</taxon>
        <taxon>Magnoliopsida</taxon>
        <taxon>eudicotyledons</taxon>
        <taxon>Gunneridae</taxon>
        <taxon>Pentapetalae</taxon>
        <taxon>rosids</taxon>
        <taxon>fabids</taxon>
        <taxon>Malpighiales</taxon>
        <taxon>Euphorbiaceae</taxon>
        <taxon>Acalyphoideae</taxon>
        <taxon>Acalypheae</taxon>
        <taxon>Ricinus</taxon>
    </lineage>
</organism>
<dbReference type="Gene3D" id="3.40.50.2000">
    <property type="entry name" value="Glycogen Phosphorylase B"/>
    <property type="match status" value="2"/>
</dbReference>
<dbReference type="InParanoid" id="B9S1I8"/>
<dbReference type="InterPro" id="IPR002213">
    <property type="entry name" value="UDP_glucos_trans"/>
</dbReference>
<dbReference type="EC" id="2.4.1.115" evidence="5"/>
<dbReference type="AlphaFoldDB" id="B9S1I8"/>
<keyword evidence="6" id="KW-1185">Reference proteome</keyword>
<evidence type="ECO:0000256" key="1">
    <source>
        <dbReference type="ARBA" id="ARBA00009995"/>
    </source>
</evidence>
<dbReference type="OMA" id="CMELCKH"/>
<dbReference type="OrthoDB" id="5835829at2759"/>
<evidence type="ECO:0000313" key="6">
    <source>
        <dbReference type="Proteomes" id="UP000008311"/>
    </source>
</evidence>
<keyword evidence="3 5" id="KW-0808">Transferase</keyword>
<reference evidence="6" key="1">
    <citation type="journal article" date="2010" name="Nat. Biotechnol.">
        <title>Draft genome sequence of the oilseed species Ricinus communis.</title>
        <authorList>
            <person name="Chan A.P."/>
            <person name="Crabtree J."/>
            <person name="Zhao Q."/>
            <person name="Lorenzi H."/>
            <person name="Orvis J."/>
            <person name="Puiu D."/>
            <person name="Melake-Berhan A."/>
            <person name="Jones K.M."/>
            <person name="Redman J."/>
            <person name="Chen G."/>
            <person name="Cahoon E.B."/>
            <person name="Gedil M."/>
            <person name="Stanke M."/>
            <person name="Haas B.J."/>
            <person name="Wortman J.R."/>
            <person name="Fraser-Liggett C.M."/>
            <person name="Ravel J."/>
            <person name="Rabinowicz P.D."/>
        </authorList>
    </citation>
    <scope>NUCLEOTIDE SEQUENCE [LARGE SCALE GENOMIC DNA]</scope>
    <source>
        <strain evidence="6">cv. Hale</strain>
    </source>
</reference>
<dbReference type="CDD" id="cd03784">
    <property type="entry name" value="GT1_Gtf-like"/>
    <property type="match status" value="1"/>
</dbReference>
<dbReference type="SUPFAM" id="SSF53756">
    <property type="entry name" value="UDP-Glycosyltransferase/glycogen phosphorylase"/>
    <property type="match status" value="1"/>
</dbReference>
<dbReference type="PANTHER" id="PTHR48047:SF131">
    <property type="entry name" value="GLYCOSYLTRANSFERASE"/>
    <property type="match status" value="1"/>
</dbReference>
<dbReference type="KEGG" id="rcu:8284635"/>
<feature type="compositionally biased region" description="Gly residues" evidence="4">
    <location>
        <begin position="178"/>
        <end position="189"/>
    </location>
</feature>
<name>B9S1I8_RICCO</name>
<evidence type="ECO:0000256" key="2">
    <source>
        <dbReference type="ARBA" id="ARBA00022676"/>
    </source>
</evidence>
<dbReference type="FunFam" id="3.40.50.2000:FF:000060">
    <property type="entry name" value="Glycosyltransferase"/>
    <property type="match status" value="1"/>
</dbReference>